<organism evidence="1">
    <name type="scientific">Arundo donax</name>
    <name type="common">Giant reed</name>
    <name type="synonym">Donax arundinaceus</name>
    <dbReference type="NCBI Taxonomy" id="35708"/>
    <lineage>
        <taxon>Eukaryota</taxon>
        <taxon>Viridiplantae</taxon>
        <taxon>Streptophyta</taxon>
        <taxon>Embryophyta</taxon>
        <taxon>Tracheophyta</taxon>
        <taxon>Spermatophyta</taxon>
        <taxon>Magnoliopsida</taxon>
        <taxon>Liliopsida</taxon>
        <taxon>Poales</taxon>
        <taxon>Poaceae</taxon>
        <taxon>PACMAD clade</taxon>
        <taxon>Arundinoideae</taxon>
        <taxon>Arundineae</taxon>
        <taxon>Arundo</taxon>
    </lineage>
</organism>
<reference evidence="1" key="1">
    <citation type="submission" date="2014-09" db="EMBL/GenBank/DDBJ databases">
        <authorList>
            <person name="Magalhaes I.L.F."/>
            <person name="Oliveira U."/>
            <person name="Santos F.R."/>
            <person name="Vidigal T.H.D.A."/>
            <person name="Brescovit A.D."/>
            <person name="Santos A.J."/>
        </authorList>
    </citation>
    <scope>NUCLEOTIDE SEQUENCE</scope>
    <source>
        <tissue evidence="1">Shoot tissue taken approximately 20 cm above the soil surface</tissue>
    </source>
</reference>
<name>A0A0A9CKQ9_ARUDO</name>
<dbReference type="EMBL" id="GBRH01221759">
    <property type="protein sequence ID" value="JAD76136.1"/>
    <property type="molecule type" value="Transcribed_RNA"/>
</dbReference>
<sequence>MFGSKSELLCLSTAGAYIARCKAHWSFRTVILLFSYVRRTVKESQSVFVSYHLVNVMRSRYINQKHSRSSCLVN</sequence>
<dbReference type="AlphaFoldDB" id="A0A0A9CKQ9"/>
<reference evidence="1" key="2">
    <citation type="journal article" date="2015" name="Data Brief">
        <title>Shoot transcriptome of the giant reed, Arundo donax.</title>
        <authorList>
            <person name="Barrero R.A."/>
            <person name="Guerrero F.D."/>
            <person name="Moolhuijzen P."/>
            <person name="Goolsby J.A."/>
            <person name="Tidwell J."/>
            <person name="Bellgard S.E."/>
            <person name="Bellgard M.I."/>
        </authorList>
    </citation>
    <scope>NUCLEOTIDE SEQUENCE</scope>
    <source>
        <tissue evidence="1">Shoot tissue taken approximately 20 cm above the soil surface</tissue>
    </source>
</reference>
<evidence type="ECO:0000313" key="1">
    <source>
        <dbReference type="EMBL" id="JAD76136.1"/>
    </source>
</evidence>
<accession>A0A0A9CKQ9</accession>
<proteinExistence type="predicted"/>
<protein>
    <submittedName>
        <fullName evidence="1">Uncharacterized protein</fullName>
    </submittedName>
</protein>